<name>A0A6J5ZDI4_9ZZZZ</name>
<evidence type="ECO:0000259" key="1">
    <source>
        <dbReference type="Pfam" id="PF13649"/>
    </source>
</evidence>
<feature type="domain" description="Methyltransferase" evidence="1">
    <location>
        <begin position="34"/>
        <end position="127"/>
    </location>
</feature>
<dbReference type="InterPro" id="IPR041698">
    <property type="entry name" value="Methyltransf_25"/>
</dbReference>
<protein>
    <submittedName>
        <fullName evidence="2">Unannotated protein</fullName>
    </submittedName>
</protein>
<organism evidence="2">
    <name type="scientific">freshwater metagenome</name>
    <dbReference type="NCBI Taxonomy" id="449393"/>
    <lineage>
        <taxon>unclassified sequences</taxon>
        <taxon>metagenomes</taxon>
        <taxon>ecological metagenomes</taxon>
    </lineage>
</organism>
<evidence type="ECO:0000313" key="2">
    <source>
        <dbReference type="EMBL" id="CAB4339172.1"/>
    </source>
</evidence>
<dbReference type="Gene3D" id="3.40.50.150">
    <property type="entry name" value="Vaccinia Virus protein VP39"/>
    <property type="match status" value="1"/>
</dbReference>
<evidence type="ECO:0000313" key="3">
    <source>
        <dbReference type="EMBL" id="CAB5036800.1"/>
    </source>
</evidence>
<dbReference type="SUPFAM" id="SSF53335">
    <property type="entry name" value="S-adenosyl-L-methionine-dependent methyltransferases"/>
    <property type="match status" value="1"/>
</dbReference>
<dbReference type="EMBL" id="CAESAO010000023">
    <property type="protein sequence ID" value="CAB4339172.1"/>
    <property type="molecule type" value="Genomic_DNA"/>
</dbReference>
<dbReference type="AlphaFoldDB" id="A0A6J5ZDI4"/>
<gene>
    <name evidence="2" type="ORF">UFOPK3522_00435</name>
    <name evidence="3" type="ORF">UFOPK4175_00979</name>
</gene>
<reference evidence="2" key="1">
    <citation type="submission" date="2020-05" db="EMBL/GenBank/DDBJ databases">
        <authorList>
            <person name="Chiriac C."/>
            <person name="Salcher M."/>
            <person name="Ghai R."/>
            <person name="Kavagutti S V."/>
        </authorList>
    </citation>
    <scope>NUCLEOTIDE SEQUENCE</scope>
</reference>
<dbReference type="Pfam" id="PF13649">
    <property type="entry name" value="Methyltransf_25"/>
    <property type="match status" value="1"/>
</dbReference>
<sequence length="240" mass="25535">MISEAAIWHDLECGSYTADLDCWRDLAAQFDGPILDIGAGTGRISLMLAREGNDVTALDLDDSLLEALRGRTGELPIDTVCADACDFDLGRRFSLIIVPMLTVQLFGGTDARARFFSCARDHLEPGGCVALAIADLLDDEDGAAGGESPQDDTCTVDGIGYSTRAVALNERPGQIGIERRREIVGPRGASAVKAATDWIDTLDEEILEAEGRAAGLTVAERRFIPATDEYIGSAVVCLNG</sequence>
<accession>A0A6J5ZDI4</accession>
<dbReference type="EMBL" id="CAFBPX010000183">
    <property type="protein sequence ID" value="CAB5036800.1"/>
    <property type="molecule type" value="Genomic_DNA"/>
</dbReference>
<dbReference type="InterPro" id="IPR029063">
    <property type="entry name" value="SAM-dependent_MTases_sf"/>
</dbReference>
<proteinExistence type="predicted"/>
<dbReference type="CDD" id="cd02440">
    <property type="entry name" value="AdoMet_MTases"/>
    <property type="match status" value="1"/>
</dbReference>